<evidence type="ECO:0000313" key="2">
    <source>
        <dbReference type="Proteomes" id="UP000437824"/>
    </source>
</evidence>
<accession>A0A844GFI7</accession>
<dbReference type="Proteomes" id="UP000437824">
    <property type="component" value="Unassembled WGS sequence"/>
</dbReference>
<comment type="caution">
    <text evidence="1">The sequence shown here is derived from an EMBL/GenBank/DDBJ whole genome shotgun (WGS) entry which is preliminary data.</text>
</comment>
<protein>
    <submittedName>
        <fullName evidence="1">Kinase</fullName>
    </submittedName>
</protein>
<name>A0A844GFI7_9FIRM</name>
<evidence type="ECO:0000313" key="1">
    <source>
        <dbReference type="EMBL" id="MTD59849.1"/>
    </source>
</evidence>
<dbReference type="AlphaFoldDB" id="A0A844GFI7"/>
<sequence>MRLEKVQEALNTKNIKYEYTEENGCGSLDFMFRGLRFHVWEYEDRVWGAETNVFEAGRSQDIEGDYEEIISREILSWPDMMPGMQ</sequence>
<keyword evidence="1" id="KW-0808">Transferase</keyword>
<proteinExistence type="predicted"/>
<organism evidence="1 2">
    <name type="scientific">Blautia luti DSM 14534 = JCM 17040</name>
    <dbReference type="NCBI Taxonomy" id="649762"/>
    <lineage>
        <taxon>Bacteria</taxon>
        <taxon>Bacillati</taxon>
        <taxon>Bacillota</taxon>
        <taxon>Clostridia</taxon>
        <taxon>Lachnospirales</taxon>
        <taxon>Lachnospiraceae</taxon>
        <taxon>Blautia</taxon>
    </lineage>
</organism>
<dbReference type="EMBL" id="WMBC01000001">
    <property type="protein sequence ID" value="MTD59849.1"/>
    <property type="molecule type" value="Genomic_DNA"/>
</dbReference>
<reference evidence="1 2" key="1">
    <citation type="submission" date="2019-11" db="EMBL/GenBank/DDBJ databases">
        <title>Draft genome sequence of Blautia luti DSM 14534T, isolated from human stool.</title>
        <authorList>
            <person name="Ortiz R."/>
            <person name="Melis-Arcos F."/>
            <person name="Covarrubias P."/>
            <person name="Cardenas J.P."/>
            <person name="Perez-Donoso J."/>
            <person name="Almonacid D."/>
        </authorList>
    </citation>
    <scope>NUCLEOTIDE SEQUENCE [LARGE SCALE GENOMIC DNA]</scope>
    <source>
        <strain evidence="1 2">DSM 14534</strain>
    </source>
</reference>
<gene>
    <name evidence="1" type="ORF">GKZ57_00830</name>
</gene>
<keyword evidence="1" id="KW-0418">Kinase</keyword>
<dbReference type="GO" id="GO:0016301">
    <property type="term" value="F:kinase activity"/>
    <property type="evidence" value="ECO:0007669"/>
    <property type="project" value="UniProtKB-KW"/>
</dbReference>
<dbReference type="RefSeq" id="WP_118509146.1">
    <property type="nucleotide sequence ID" value="NZ_WMBC01000001.1"/>
</dbReference>